<dbReference type="InterPro" id="IPR015424">
    <property type="entry name" value="PyrdxlP-dep_Trfase"/>
</dbReference>
<dbReference type="Gene3D" id="3.90.1150.10">
    <property type="entry name" value="Aspartate Aminotransferase, domain 1"/>
    <property type="match status" value="1"/>
</dbReference>
<dbReference type="SUPFAM" id="SSF53383">
    <property type="entry name" value="PLP-dependent transferases"/>
    <property type="match status" value="1"/>
</dbReference>
<evidence type="ECO:0000256" key="2">
    <source>
        <dbReference type="ARBA" id="ARBA00004819"/>
    </source>
</evidence>
<comment type="cofactor">
    <cofactor evidence="1 7">
        <name>pyridoxal 5'-phosphate</name>
        <dbReference type="ChEBI" id="CHEBI:597326"/>
    </cofactor>
</comment>
<dbReference type="Gene3D" id="3.40.640.10">
    <property type="entry name" value="Type I PLP-dependent aspartate aminotransferase-like (Major domain)"/>
    <property type="match status" value="1"/>
</dbReference>
<dbReference type="GO" id="GO:0030170">
    <property type="term" value="F:pyridoxal phosphate binding"/>
    <property type="evidence" value="ECO:0007669"/>
    <property type="project" value="InterPro"/>
</dbReference>
<name>A0A538T322_UNCEI</name>
<comment type="catalytic activity">
    <reaction evidence="7">
        <text>(S)-4-amino-5-oxopentanoate = 5-aminolevulinate</text>
        <dbReference type="Rhea" id="RHEA:14265"/>
        <dbReference type="ChEBI" id="CHEBI:57501"/>
        <dbReference type="ChEBI" id="CHEBI:356416"/>
        <dbReference type="EC" id="5.4.3.8"/>
    </reaction>
</comment>
<dbReference type="InterPro" id="IPR005814">
    <property type="entry name" value="Aminotrans_3"/>
</dbReference>
<dbReference type="GO" id="GO:0042286">
    <property type="term" value="F:glutamate-1-semialdehyde 2,1-aminomutase activity"/>
    <property type="evidence" value="ECO:0007669"/>
    <property type="project" value="UniProtKB-UniRule"/>
</dbReference>
<dbReference type="HAMAP" id="MF_00375">
    <property type="entry name" value="HemL_aminotrans_3"/>
    <property type="match status" value="1"/>
</dbReference>
<dbReference type="PROSITE" id="PS00600">
    <property type="entry name" value="AA_TRANSFER_CLASS_3"/>
    <property type="match status" value="1"/>
</dbReference>
<dbReference type="EMBL" id="VBOW01000042">
    <property type="protein sequence ID" value="TMQ58029.1"/>
    <property type="molecule type" value="Genomic_DNA"/>
</dbReference>
<protein>
    <recommendedName>
        <fullName evidence="7">Glutamate-1-semialdehyde 2,1-aminomutase</fullName>
        <shortName evidence="7">GSA</shortName>
        <ecNumber evidence="7">5.4.3.8</ecNumber>
    </recommendedName>
    <alternativeName>
        <fullName evidence="7">Glutamate-1-semialdehyde aminotransferase</fullName>
        <shortName evidence="7">GSA-AT</shortName>
    </alternativeName>
</protein>
<evidence type="ECO:0000256" key="4">
    <source>
        <dbReference type="ARBA" id="ARBA00022898"/>
    </source>
</evidence>
<comment type="subcellular location">
    <subcellularLocation>
        <location evidence="7">Cytoplasm</location>
    </subcellularLocation>
</comment>
<evidence type="ECO:0000256" key="1">
    <source>
        <dbReference type="ARBA" id="ARBA00001933"/>
    </source>
</evidence>
<accession>A0A538T322</accession>
<evidence type="ECO:0000313" key="8">
    <source>
        <dbReference type="EMBL" id="TMQ58029.1"/>
    </source>
</evidence>
<comment type="subunit">
    <text evidence="7">Homodimer.</text>
</comment>
<reference evidence="8 9" key="1">
    <citation type="journal article" date="2019" name="Nat. Microbiol.">
        <title>Mediterranean grassland soil C-N compound turnover is dependent on rainfall and depth, and is mediated by genomically divergent microorganisms.</title>
        <authorList>
            <person name="Diamond S."/>
            <person name="Andeer P.F."/>
            <person name="Li Z."/>
            <person name="Crits-Christoph A."/>
            <person name="Burstein D."/>
            <person name="Anantharaman K."/>
            <person name="Lane K.R."/>
            <person name="Thomas B.C."/>
            <person name="Pan C."/>
            <person name="Northen T.R."/>
            <person name="Banfield J.F."/>
        </authorList>
    </citation>
    <scope>NUCLEOTIDE SEQUENCE [LARGE SCALE GENOMIC DNA]</scope>
    <source>
        <strain evidence="8">WS_6</strain>
    </source>
</reference>
<comment type="caution">
    <text evidence="8">The sequence shown here is derived from an EMBL/GenBank/DDBJ whole genome shotgun (WGS) entry which is preliminary data.</text>
</comment>
<dbReference type="GO" id="GO:0005737">
    <property type="term" value="C:cytoplasm"/>
    <property type="evidence" value="ECO:0007669"/>
    <property type="project" value="UniProtKB-SubCell"/>
</dbReference>
<gene>
    <name evidence="7 8" type="primary">hemL</name>
    <name evidence="8" type="ORF">E6K76_08965</name>
</gene>
<dbReference type="GO" id="GO:0006782">
    <property type="term" value="P:protoporphyrinogen IX biosynthetic process"/>
    <property type="evidence" value="ECO:0007669"/>
    <property type="project" value="UniProtKB-UniRule"/>
</dbReference>
<dbReference type="Proteomes" id="UP000316852">
    <property type="component" value="Unassembled WGS sequence"/>
</dbReference>
<dbReference type="CDD" id="cd00610">
    <property type="entry name" value="OAT_like"/>
    <property type="match status" value="1"/>
</dbReference>
<evidence type="ECO:0000256" key="6">
    <source>
        <dbReference type="ARBA" id="ARBA00023244"/>
    </source>
</evidence>
<dbReference type="InterPro" id="IPR049704">
    <property type="entry name" value="Aminotrans_3_PPA_site"/>
</dbReference>
<sequence>MKETRALPATRKSDTLHERALGLFPGGVNSPVRAFLAVGGRPRIIASAQGAYLKDADGNELLDYVLGWGPLLLGHAHPAVVPVVERQVRNGVLYGLSTQLEIELAERVRRFYPAAERLRFVSTGTEATMAAIRVARAATRREGFIKFDGAYHGHADAFLIRGGSGLTTFGVPDSAGVPASVAAETRVAIFNDLDSVERAFAREPERIAAVLVEPVVGNMGVIPPKPGFLGGLRGLCDHHGALLVFDEVMSGFRVARGGAAERYGVTPDLVALGKVIGGGLPVAAFGGRADLMKLVAPEGPVYQAGTYSGNPLAMSAGNATLAHLESDPAIFRRVEARTTLLAAGLQEILTRRKVRGVVNAIGSMWTIFFGVDPVSSVEDARRASKEEYAQFFRSMLERGIFLPPSAWESAFLSDAHRETELDRTLEAADEAIEGLSCPKDHP</sequence>
<dbReference type="InterPro" id="IPR004639">
    <property type="entry name" value="4pyrrol_synth_GluAld_NH2Trfase"/>
</dbReference>
<comment type="pathway">
    <text evidence="2">Porphyrin-containing compound metabolism; protoporphyrin-IX biosynthesis; 5-aminolevulinate from L-glutamyl-tRNA(Glu): step 2/2.</text>
</comment>
<organism evidence="8 9">
    <name type="scientific">Eiseniibacteriota bacterium</name>
    <dbReference type="NCBI Taxonomy" id="2212470"/>
    <lineage>
        <taxon>Bacteria</taxon>
        <taxon>Candidatus Eiseniibacteriota</taxon>
    </lineage>
</organism>
<dbReference type="PANTHER" id="PTHR43713:SF3">
    <property type="entry name" value="GLUTAMATE-1-SEMIALDEHYDE 2,1-AMINOMUTASE 1, CHLOROPLASTIC-RELATED"/>
    <property type="match status" value="1"/>
</dbReference>
<dbReference type="Pfam" id="PF00202">
    <property type="entry name" value="Aminotran_3"/>
    <property type="match status" value="1"/>
</dbReference>
<feature type="modified residue" description="N6-(pyridoxal phosphate)lysine" evidence="7">
    <location>
        <position position="274"/>
    </location>
</feature>
<dbReference type="InterPro" id="IPR015421">
    <property type="entry name" value="PyrdxlP-dep_Trfase_major"/>
</dbReference>
<dbReference type="InterPro" id="IPR015422">
    <property type="entry name" value="PyrdxlP-dep_Trfase_small"/>
</dbReference>
<keyword evidence="7" id="KW-0963">Cytoplasm</keyword>
<dbReference type="FunFam" id="3.40.640.10:FF:000021">
    <property type="entry name" value="Glutamate-1-semialdehyde 2,1-aminomutase"/>
    <property type="match status" value="1"/>
</dbReference>
<dbReference type="AlphaFoldDB" id="A0A538T322"/>
<dbReference type="GO" id="GO:0008483">
    <property type="term" value="F:transaminase activity"/>
    <property type="evidence" value="ECO:0007669"/>
    <property type="project" value="InterPro"/>
</dbReference>
<dbReference type="UniPathway" id="UPA00251">
    <property type="reaction ID" value="UER00317"/>
</dbReference>
<evidence type="ECO:0000256" key="5">
    <source>
        <dbReference type="ARBA" id="ARBA00023235"/>
    </source>
</evidence>
<evidence type="ECO:0000256" key="3">
    <source>
        <dbReference type="ARBA" id="ARBA00008981"/>
    </source>
</evidence>
<dbReference type="PANTHER" id="PTHR43713">
    <property type="entry name" value="GLUTAMATE-1-SEMIALDEHYDE 2,1-AMINOMUTASE"/>
    <property type="match status" value="1"/>
</dbReference>
<proteinExistence type="inferred from homology"/>
<comment type="similarity">
    <text evidence="3 7">Belongs to the class-III pyridoxal-phosphate-dependent aminotransferase family. HemL subfamily.</text>
</comment>
<dbReference type="NCBIfam" id="TIGR00713">
    <property type="entry name" value="hemL"/>
    <property type="match status" value="1"/>
</dbReference>
<dbReference type="EC" id="5.4.3.8" evidence="7"/>
<keyword evidence="4 7" id="KW-0663">Pyridoxal phosphate</keyword>
<evidence type="ECO:0000256" key="7">
    <source>
        <dbReference type="HAMAP-Rule" id="MF_00375"/>
    </source>
</evidence>
<keyword evidence="5 7" id="KW-0413">Isomerase</keyword>
<keyword evidence="6 7" id="KW-0627">Porphyrin biosynthesis</keyword>
<dbReference type="NCBIfam" id="NF000818">
    <property type="entry name" value="PRK00062.1"/>
    <property type="match status" value="1"/>
</dbReference>
<evidence type="ECO:0000313" key="9">
    <source>
        <dbReference type="Proteomes" id="UP000316852"/>
    </source>
</evidence>